<name>A0A323TZX4_FUSNU</name>
<sequence length="124" mass="15229">MELIESLKPIFDFLIKYYLFHTILSIVFSLIIARIYYYFFLKKNIETLETEHENEILKKQTDFEKEKNELKENYSNEIKTLKEKISKKDERIHKLELENIELRTKSYTNTQIYEQMVQHSRRGK</sequence>
<keyword evidence="2" id="KW-1133">Transmembrane helix</keyword>
<organism evidence="3">
    <name type="scientific">Fusobacterium nucleatum</name>
    <dbReference type="NCBI Taxonomy" id="851"/>
    <lineage>
        <taxon>Bacteria</taxon>
        <taxon>Fusobacteriati</taxon>
        <taxon>Fusobacteriota</taxon>
        <taxon>Fusobacteriia</taxon>
        <taxon>Fusobacteriales</taxon>
        <taxon>Fusobacteriaceae</taxon>
        <taxon>Fusobacterium</taxon>
    </lineage>
</organism>
<feature type="transmembrane region" description="Helical" evidence="2">
    <location>
        <begin position="17"/>
        <end position="39"/>
    </location>
</feature>
<gene>
    <name evidence="3" type="ORF">DNF10_01090</name>
</gene>
<evidence type="ECO:0000313" key="3">
    <source>
        <dbReference type="EMBL" id="PZA05469.1"/>
    </source>
</evidence>
<accession>A0A323TZX4</accession>
<reference evidence="3" key="1">
    <citation type="submission" date="2018-06" db="EMBL/GenBank/DDBJ databases">
        <title>Sequence of the Fusobacterium nucleatum str. 12230 genome.</title>
        <authorList>
            <person name="Navarre W."/>
        </authorList>
    </citation>
    <scope>NUCLEOTIDE SEQUENCE [LARGE SCALE GENOMIC DNA]</scope>
    <source>
        <strain evidence="3">12230</strain>
    </source>
</reference>
<dbReference type="AlphaFoldDB" id="A0A323TZX4"/>
<comment type="caution">
    <text evidence="3">The sequence shown here is derived from an EMBL/GenBank/DDBJ whole genome shotgun (WGS) entry which is preliminary data.</text>
</comment>
<evidence type="ECO:0000256" key="2">
    <source>
        <dbReference type="SAM" id="Phobius"/>
    </source>
</evidence>
<keyword evidence="1" id="KW-0175">Coiled coil</keyword>
<dbReference type="EMBL" id="QKOC01000001">
    <property type="protein sequence ID" value="PZA05469.1"/>
    <property type="molecule type" value="Genomic_DNA"/>
</dbReference>
<keyword evidence="2" id="KW-0812">Transmembrane</keyword>
<keyword evidence="2" id="KW-0472">Membrane</keyword>
<evidence type="ECO:0000256" key="1">
    <source>
        <dbReference type="SAM" id="Coils"/>
    </source>
</evidence>
<proteinExistence type="predicted"/>
<feature type="coiled-coil region" evidence="1">
    <location>
        <begin position="53"/>
        <end position="105"/>
    </location>
</feature>
<protein>
    <submittedName>
        <fullName evidence="3">Uncharacterized protein</fullName>
    </submittedName>
</protein>